<comment type="caution">
    <text evidence="1">The sequence shown here is derived from an EMBL/GenBank/DDBJ whole genome shotgun (WGS) entry which is preliminary data.</text>
</comment>
<gene>
    <name evidence="1" type="ORF">AUC70_03325</name>
</gene>
<dbReference type="InterPro" id="IPR029063">
    <property type="entry name" value="SAM-dependent_MTases_sf"/>
</dbReference>
<organism evidence="1 2">
    <name type="scientific">Methyloceanibacter stevinii</name>
    <dbReference type="NCBI Taxonomy" id="1774970"/>
    <lineage>
        <taxon>Bacteria</taxon>
        <taxon>Pseudomonadati</taxon>
        <taxon>Pseudomonadota</taxon>
        <taxon>Alphaproteobacteria</taxon>
        <taxon>Hyphomicrobiales</taxon>
        <taxon>Hyphomicrobiaceae</taxon>
        <taxon>Methyloceanibacter</taxon>
    </lineage>
</organism>
<dbReference type="SUPFAM" id="SSF53335">
    <property type="entry name" value="S-adenosyl-L-methionine-dependent methyltransferases"/>
    <property type="match status" value="1"/>
</dbReference>
<dbReference type="Gene3D" id="3.40.50.150">
    <property type="entry name" value="Vaccinia Virus protein VP39"/>
    <property type="match status" value="1"/>
</dbReference>
<evidence type="ECO:0008006" key="3">
    <source>
        <dbReference type="Google" id="ProtNLM"/>
    </source>
</evidence>
<sequence>MCYIVEELMTKSSIGPCNICGEKRWGNQGSRENVRCLGCGSLERTRILKLHLDQLGLPHNGDSILHIAPERSLAKLLHDKVGAGYEAADLHPELFPFCEVRALNLCCDAESLPHSHYDLILHSHVLEHLPCNYTAVLFFLHRALRPGGHHIFSLPILSGFYEEDLGNLSEREAIARFGQSDHVRRIGRSNLEATLGMIFPGDLERHRIDRCFDAETLRRANVPSDQWTTLNSSTVFVFGKSELRLCN</sequence>
<evidence type="ECO:0000313" key="1">
    <source>
        <dbReference type="EMBL" id="ODR95902.1"/>
    </source>
</evidence>
<evidence type="ECO:0000313" key="2">
    <source>
        <dbReference type="Proteomes" id="UP000094172"/>
    </source>
</evidence>
<dbReference type="Proteomes" id="UP000094172">
    <property type="component" value="Unassembled WGS sequence"/>
</dbReference>
<dbReference type="AlphaFoldDB" id="A0A1E3VQV8"/>
<reference evidence="1 2" key="1">
    <citation type="journal article" date="2016" name="Environ. Microbiol.">
        <title>New Methyloceanibacter diversity from North Sea sediments includes methanotroph containing solely the soluble methane monooxygenase.</title>
        <authorList>
            <person name="Vekeman B."/>
            <person name="Kerckhof F.M."/>
            <person name="Cremers G."/>
            <person name="de Vos P."/>
            <person name="Vandamme P."/>
            <person name="Boon N."/>
            <person name="Op den Camp H.J."/>
            <person name="Heylen K."/>
        </authorList>
    </citation>
    <scope>NUCLEOTIDE SEQUENCE [LARGE SCALE GENOMIC DNA]</scope>
    <source>
        <strain evidence="1 2">R-67176</strain>
    </source>
</reference>
<proteinExistence type="predicted"/>
<dbReference type="STRING" id="1774970.AUC70_03325"/>
<protein>
    <recommendedName>
        <fullName evidence="3">Methyltransferase type 11 domain-containing protein</fullName>
    </recommendedName>
</protein>
<accession>A0A1E3VQV8</accession>
<keyword evidence="2" id="KW-1185">Reference proteome</keyword>
<name>A0A1E3VQV8_9HYPH</name>
<dbReference type="CDD" id="cd02440">
    <property type="entry name" value="AdoMet_MTases"/>
    <property type="match status" value="1"/>
</dbReference>
<dbReference type="Pfam" id="PF13489">
    <property type="entry name" value="Methyltransf_23"/>
    <property type="match status" value="1"/>
</dbReference>
<dbReference type="EMBL" id="LPWE01000010">
    <property type="protein sequence ID" value="ODR95902.1"/>
    <property type="molecule type" value="Genomic_DNA"/>
</dbReference>